<dbReference type="SUPFAM" id="SSF55874">
    <property type="entry name" value="ATPase domain of HSP90 chaperone/DNA topoisomerase II/histidine kinase"/>
    <property type="match status" value="1"/>
</dbReference>
<dbReference type="CDD" id="cd00075">
    <property type="entry name" value="HATPase"/>
    <property type="match status" value="1"/>
</dbReference>
<evidence type="ECO:0000256" key="6">
    <source>
        <dbReference type="ARBA" id="ARBA00022777"/>
    </source>
</evidence>
<protein>
    <recommendedName>
        <fullName evidence="2">histidine kinase</fullName>
        <ecNumber evidence="2">2.7.13.3</ecNumber>
    </recommendedName>
</protein>
<proteinExistence type="predicted"/>
<comment type="caution">
    <text evidence="12">The sequence shown here is derived from an EMBL/GenBank/DDBJ whole genome shotgun (WGS) entry which is preliminary data.</text>
</comment>
<dbReference type="PANTHER" id="PTHR43065:SF10">
    <property type="entry name" value="PEROXIDE STRESS-ACTIVATED HISTIDINE KINASE MAK3"/>
    <property type="match status" value="1"/>
</dbReference>
<reference evidence="12" key="1">
    <citation type="submission" date="2022-12" db="EMBL/GenBank/DDBJ databases">
        <title>Reference genome sequencing for broad-spectrum identification of bacterial and archaeal isolates by mass spectrometry.</title>
        <authorList>
            <person name="Sekiguchi Y."/>
            <person name="Tourlousse D.M."/>
        </authorList>
    </citation>
    <scope>NUCLEOTIDE SEQUENCE</scope>
    <source>
        <strain evidence="12">H2</strain>
    </source>
</reference>
<dbReference type="GO" id="GO:0000155">
    <property type="term" value="F:phosphorelay sensor kinase activity"/>
    <property type="evidence" value="ECO:0007669"/>
    <property type="project" value="InterPro"/>
</dbReference>
<keyword evidence="13" id="KW-1185">Reference proteome</keyword>
<keyword evidence="6 12" id="KW-0418">Kinase</keyword>
<keyword evidence="8" id="KW-0902">Two-component regulatory system</keyword>
<dbReference type="InterPro" id="IPR003594">
    <property type="entry name" value="HATPase_dom"/>
</dbReference>
<feature type="coiled-coil region" evidence="9">
    <location>
        <begin position="111"/>
        <end position="148"/>
    </location>
</feature>
<feature type="domain" description="Histidine kinase" evidence="11">
    <location>
        <begin position="157"/>
        <end position="365"/>
    </location>
</feature>
<dbReference type="Proteomes" id="UP001144352">
    <property type="component" value="Unassembled WGS sequence"/>
</dbReference>
<keyword evidence="10" id="KW-0472">Membrane</keyword>
<dbReference type="RefSeq" id="WP_214187446.1">
    <property type="nucleotide sequence ID" value="NZ_BSDS01000002.1"/>
</dbReference>
<dbReference type="AlphaFoldDB" id="A0A9W6LEB5"/>
<dbReference type="Gene3D" id="1.20.120.620">
    <property type="entry name" value="Backbone structure of the membrane domain of e. Coli histidine kinase receptor kdpd"/>
    <property type="match status" value="1"/>
</dbReference>
<dbReference type="Gene3D" id="3.30.565.10">
    <property type="entry name" value="Histidine kinase-like ATPase, C-terminal domain"/>
    <property type="match status" value="1"/>
</dbReference>
<evidence type="ECO:0000256" key="3">
    <source>
        <dbReference type="ARBA" id="ARBA00022553"/>
    </source>
</evidence>
<dbReference type="GO" id="GO:0005524">
    <property type="term" value="F:ATP binding"/>
    <property type="evidence" value="ECO:0007669"/>
    <property type="project" value="UniProtKB-KW"/>
</dbReference>
<dbReference type="InterPro" id="IPR003661">
    <property type="entry name" value="HisK_dim/P_dom"/>
</dbReference>
<feature type="transmembrane region" description="Helical" evidence="10">
    <location>
        <begin position="6"/>
        <end position="28"/>
    </location>
</feature>
<dbReference type="SMART" id="SM00388">
    <property type="entry name" value="HisKA"/>
    <property type="match status" value="1"/>
</dbReference>
<keyword evidence="3" id="KW-0597">Phosphoprotein</keyword>
<dbReference type="SMART" id="SM00387">
    <property type="entry name" value="HATPase_c"/>
    <property type="match status" value="1"/>
</dbReference>
<evidence type="ECO:0000313" key="12">
    <source>
        <dbReference type="EMBL" id="GLI39509.1"/>
    </source>
</evidence>
<dbReference type="EC" id="2.7.13.3" evidence="2"/>
<dbReference type="Gene3D" id="1.10.287.130">
    <property type="match status" value="1"/>
</dbReference>
<dbReference type="EMBL" id="BSDS01000002">
    <property type="protein sequence ID" value="GLI39509.1"/>
    <property type="molecule type" value="Genomic_DNA"/>
</dbReference>
<keyword evidence="7" id="KW-0067">ATP-binding</keyword>
<evidence type="ECO:0000256" key="5">
    <source>
        <dbReference type="ARBA" id="ARBA00022741"/>
    </source>
</evidence>
<evidence type="ECO:0000256" key="2">
    <source>
        <dbReference type="ARBA" id="ARBA00012438"/>
    </source>
</evidence>
<comment type="catalytic activity">
    <reaction evidence="1">
        <text>ATP + protein L-histidine = ADP + protein N-phospho-L-histidine.</text>
        <dbReference type="EC" id="2.7.13.3"/>
    </reaction>
</comment>
<sequence>MEKSSILRPIILFFFIVAISLLHYLTPLHLPYLHDIFQRLYYLPIILAALWFGFRGGLLCAVIVSIAYAPHLLFQWGGHLTMEMEKYLEILMYNVVGSVTGLLSQRERERTVELQKTARGLEESYQKLQHQSERIITIEEQLRRAEKLSTLGEMAAVLAHEIRNPLGSIRGTAEILKDDYRPGDPKHEFIEIQIKETERLNRVVEDFLHMARPQPADMKPCPVQEELETIVTLVSNDARERNIKLVMQPPPVPVIIRADGEKLRQAFLNIIINAMQATKPGGSVIIATKTYQDGLCEIQFRDTGPGMDEETRKRIFEPFFTTKPDGTGLGLAITKKIIESHGGTLLVESETGRGTTVFVRLPQQTGE</sequence>
<dbReference type="SUPFAM" id="SSF47384">
    <property type="entry name" value="Homodimeric domain of signal transducing histidine kinase"/>
    <property type="match status" value="1"/>
</dbReference>
<dbReference type="PANTHER" id="PTHR43065">
    <property type="entry name" value="SENSOR HISTIDINE KINASE"/>
    <property type="match status" value="1"/>
</dbReference>
<dbReference type="Pfam" id="PF00512">
    <property type="entry name" value="HisKA"/>
    <property type="match status" value="1"/>
</dbReference>
<keyword evidence="10" id="KW-1133">Transmembrane helix</keyword>
<dbReference type="PRINTS" id="PR00344">
    <property type="entry name" value="BCTRLSENSOR"/>
</dbReference>
<dbReference type="PROSITE" id="PS50109">
    <property type="entry name" value="HIS_KIN"/>
    <property type="match status" value="1"/>
</dbReference>
<name>A0A9W6LEB5_9BACT</name>
<dbReference type="InterPro" id="IPR036097">
    <property type="entry name" value="HisK_dim/P_sf"/>
</dbReference>
<accession>A0A9W6LEB5</accession>
<evidence type="ECO:0000256" key="10">
    <source>
        <dbReference type="SAM" id="Phobius"/>
    </source>
</evidence>
<evidence type="ECO:0000256" key="4">
    <source>
        <dbReference type="ARBA" id="ARBA00022679"/>
    </source>
</evidence>
<evidence type="ECO:0000256" key="7">
    <source>
        <dbReference type="ARBA" id="ARBA00022840"/>
    </source>
</evidence>
<keyword evidence="5" id="KW-0547">Nucleotide-binding</keyword>
<dbReference type="CDD" id="cd00082">
    <property type="entry name" value="HisKA"/>
    <property type="match status" value="1"/>
</dbReference>
<organism evidence="12 13">
    <name type="scientific">Geobacter hydrogenophilus</name>
    <dbReference type="NCBI Taxonomy" id="40983"/>
    <lineage>
        <taxon>Bacteria</taxon>
        <taxon>Pseudomonadati</taxon>
        <taxon>Thermodesulfobacteriota</taxon>
        <taxon>Desulfuromonadia</taxon>
        <taxon>Geobacterales</taxon>
        <taxon>Geobacteraceae</taxon>
        <taxon>Geobacter</taxon>
    </lineage>
</organism>
<evidence type="ECO:0000256" key="1">
    <source>
        <dbReference type="ARBA" id="ARBA00000085"/>
    </source>
</evidence>
<dbReference type="Pfam" id="PF02518">
    <property type="entry name" value="HATPase_c"/>
    <property type="match status" value="1"/>
</dbReference>
<keyword evidence="4" id="KW-0808">Transferase</keyword>
<evidence type="ECO:0000313" key="13">
    <source>
        <dbReference type="Proteomes" id="UP001144352"/>
    </source>
</evidence>
<feature type="transmembrane region" description="Helical" evidence="10">
    <location>
        <begin position="40"/>
        <end position="67"/>
    </location>
</feature>
<gene>
    <name evidence="12" type="ORF">GHYDROH2_30100</name>
</gene>
<dbReference type="InterPro" id="IPR038318">
    <property type="entry name" value="KdpD_sf"/>
</dbReference>
<evidence type="ECO:0000256" key="9">
    <source>
        <dbReference type="SAM" id="Coils"/>
    </source>
</evidence>
<evidence type="ECO:0000256" key="8">
    <source>
        <dbReference type="ARBA" id="ARBA00023012"/>
    </source>
</evidence>
<keyword evidence="10" id="KW-0812">Transmembrane</keyword>
<evidence type="ECO:0000259" key="11">
    <source>
        <dbReference type="PROSITE" id="PS50109"/>
    </source>
</evidence>
<keyword evidence="9" id="KW-0175">Coiled coil</keyword>
<dbReference type="InterPro" id="IPR005467">
    <property type="entry name" value="His_kinase_dom"/>
</dbReference>
<dbReference type="InterPro" id="IPR004358">
    <property type="entry name" value="Sig_transdc_His_kin-like_C"/>
</dbReference>
<dbReference type="InterPro" id="IPR036890">
    <property type="entry name" value="HATPase_C_sf"/>
</dbReference>